<evidence type="ECO:0000259" key="11">
    <source>
        <dbReference type="PROSITE" id="PS50862"/>
    </source>
</evidence>
<dbReference type="PROSITE" id="PS50862">
    <property type="entry name" value="AA_TRNA_LIGASE_II"/>
    <property type="match status" value="1"/>
</dbReference>
<dbReference type="Pfam" id="PF00152">
    <property type="entry name" value="tRNA-synt_2"/>
    <property type="match status" value="1"/>
</dbReference>
<evidence type="ECO:0000256" key="9">
    <source>
        <dbReference type="HAMAP-Rule" id="MF_00252"/>
    </source>
</evidence>
<evidence type="ECO:0000256" key="6">
    <source>
        <dbReference type="ARBA" id="ARBA00022917"/>
    </source>
</evidence>
<proteinExistence type="inferred from homology"/>
<dbReference type="InterPro" id="IPR004365">
    <property type="entry name" value="NA-bd_OB_tRNA"/>
</dbReference>
<dbReference type="InterPro" id="IPR002313">
    <property type="entry name" value="Lys-tRNA-ligase_II"/>
</dbReference>
<dbReference type="GO" id="GO:0005829">
    <property type="term" value="C:cytosol"/>
    <property type="evidence" value="ECO:0007669"/>
    <property type="project" value="TreeGrafter"/>
</dbReference>
<dbReference type="AlphaFoldDB" id="A0A523RQR7"/>
<comment type="caution">
    <text evidence="12">The sequence shown here is derived from an EMBL/GenBank/DDBJ whole genome shotgun (WGS) entry which is preliminary data.</text>
</comment>
<feature type="binding site" evidence="9">
    <location>
        <position position="402"/>
    </location>
    <ligand>
        <name>Mg(2+)</name>
        <dbReference type="ChEBI" id="CHEBI:18420"/>
        <label>1</label>
    </ligand>
</feature>
<feature type="domain" description="Aminoacyl-transfer RNA synthetases class-II family profile" evidence="11">
    <location>
        <begin position="180"/>
        <end position="479"/>
    </location>
</feature>
<dbReference type="Proteomes" id="UP000316360">
    <property type="component" value="Unassembled WGS sequence"/>
</dbReference>
<dbReference type="SUPFAM" id="SSF50249">
    <property type="entry name" value="Nucleic acid-binding proteins"/>
    <property type="match status" value="1"/>
</dbReference>
<dbReference type="GO" id="GO:0005524">
    <property type="term" value="F:ATP binding"/>
    <property type="evidence" value="ECO:0007669"/>
    <property type="project" value="UniProtKB-UniRule"/>
</dbReference>
<dbReference type="GO" id="GO:0000287">
    <property type="term" value="F:magnesium ion binding"/>
    <property type="evidence" value="ECO:0007669"/>
    <property type="project" value="UniProtKB-UniRule"/>
</dbReference>
<dbReference type="InterPro" id="IPR006195">
    <property type="entry name" value="aa-tRNA-synth_II"/>
</dbReference>
<dbReference type="PRINTS" id="PR00982">
    <property type="entry name" value="TRNASYNTHLYS"/>
</dbReference>
<dbReference type="Gene3D" id="3.30.930.10">
    <property type="entry name" value="Bira Bifunctional Protein, Domain 2"/>
    <property type="match status" value="1"/>
</dbReference>
<dbReference type="CDD" id="cd04322">
    <property type="entry name" value="LysRS_N"/>
    <property type="match status" value="1"/>
</dbReference>
<sequence>MGKVKYPQERLIRERKDKLQLWIEKEGNPYLTKFTPQHSTRWIKDTYESIKSGEKTDTQVLIAGRVLASRGHGKTIFADIKDGEGKIQVYGREDVLGEKYPLFKKLDVGDIIGIKGKIFKTKTGELTVEVLSFSLLAKSLRVLPEKWHGLQDIELRYRKRYLDLLSNPGVKKVFLTRGLVIRYIRDFLDKKRFLEVETPMMQSIPGGATAKPFQTHHQALDEDLYLRIAPELYLKKLVVGGMEKVYELNRVFRNEGIDRSHNPEFTMLEVYSAYNSYKEMMELAEELICEITQKTKESLKISYQGSQIDLSPPWKRITFEEALKEIGGIEVDWSDEDKLRKTATEVGLKVEGLRDDQIIEHLLDKQVVPRLTQPTFIFDYPSLTSPLAKRKKENLSLIERFEIFIGGMELANAYSELNDPIEQRQRFLEMGTEKELLDEDFLEALEYGMPPTGGLGIGVDRLVMILTDSASIRDVIFFPQMKSKRQNQE</sequence>
<dbReference type="Gene3D" id="2.40.50.140">
    <property type="entry name" value="Nucleic acid-binding proteins"/>
    <property type="match status" value="1"/>
</dbReference>
<dbReference type="FunFam" id="2.40.50.140:FF:000024">
    <property type="entry name" value="Lysine--tRNA ligase"/>
    <property type="match status" value="1"/>
</dbReference>
<dbReference type="GO" id="GO:0000049">
    <property type="term" value="F:tRNA binding"/>
    <property type="evidence" value="ECO:0007669"/>
    <property type="project" value="TreeGrafter"/>
</dbReference>
<evidence type="ECO:0000256" key="5">
    <source>
        <dbReference type="ARBA" id="ARBA00022840"/>
    </source>
</evidence>
<dbReference type="PANTHER" id="PTHR42918">
    <property type="entry name" value="LYSYL-TRNA SYNTHETASE"/>
    <property type="match status" value="1"/>
</dbReference>
<dbReference type="SUPFAM" id="SSF55681">
    <property type="entry name" value="Class II aaRS and biotin synthetases"/>
    <property type="match status" value="1"/>
</dbReference>
<protein>
    <recommendedName>
        <fullName evidence="9">Lysine--tRNA ligase</fullName>
        <ecNumber evidence="9">6.1.1.6</ecNumber>
    </recommendedName>
    <alternativeName>
        <fullName evidence="9">Lysyl-tRNA synthetase</fullName>
        <shortName evidence="9">LysRS</shortName>
    </alternativeName>
</protein>
<dbReference type="EMBL" id="SOKJ01000380">
    <property type="protein sequence ID" value="TET08084.1"/>
    <property type="molecule type" value="Genomic_DNA"/>
</dbReference>
<keyword evidence="2 9" id="KW-0436">Ligase</keyword>
<evidence type="ECO:0000256" key="10">
    <source>
        <dbReference type="RuleBase" id="RU000336"/>
    </source>
</evidence>
<evidence type="ECO:0000313" key="12">
    <source>
        <dbReference type="EMBL" id="TET08084.1"/>
    </source>
</evidence>
<keyword evidence="3 9" id="KW-0479">Metal-binding</keyword>
<keyword evidence="9" id="KW-0963">Cytoplasm</keyword>
<name>A0A523RQR7_UNCAE</name>
<evidence type="ECO:0000256" key="4">
    <source>
        <dbReference type="ARBA" id="ARBA00022741"/>
    </source>
</evidence>
<evidence type="ECO:0000313" key="13">
    <source>
        <dbReference type="Proteomes" id="UP000316360"/>
    </source>
</evidence>
<dbReference type="EC" id="6.1.1.6" evidence="9"/>
<dbReference type="InterPro" id="IPR044136">
    <property type="entry name" value="Lys-tRNA-ligase_II_N"/>
</dbReference>
<evidence type="ECO:0000256" key="2">
    <source>
        <dbReference type="ARBA" id="ARBA00022598"/>
    </source>
</evidence>
<dbReference type="Pfam" id="PF01336">
    <property type="entry name" value="tRNA_anti-codon"/>
    <property type="match status" value="1"/>
</dbReference>
<keyword evidence="5 9" id="KW-0067">ATP-binding</keyword>
<accession>A0A523RQR7</accession>
<dbReference type="InterPro" id="IPR004364">
    <property type="entry name" value="Aa-tRNA-synt_II"/>
</dbReference>
<dbReference type="InterPro" id="IPR018149">
    <property type="entry name" value="Lys-tRNA-synth_II_C"/>
</dbReference>
<feature type="binding site" evidence="9">
    <location>
        <position position="409"/>
    </location>
    <ligand>
        <name>Mg(2+)</name>
        <dbReference type="ChEBI" id="CHEBI:18420"/>
        <label>1</label>
    </ligand>
</feature>
<organism evidence="12 13">
    <name type="scientific">Aerophobetes bacterium</name>
    <dbReference type="NCBI Taxonomy" id="2030807"/>
    <lineage>
        <taxon>Bacteria</taxon>
        <taxon>Candidatus Aerophobota</taxon>
    </lineage>
</organism>
<comment type="similarity">
    <text evidence="1 9">Belongs to the class-II aminoacyl-tRNA synthetase family.</text>
</comment>
<evidence type="ECO:0000256" key="1">
    <source>
        <dbReference type="ARBA" id="ARBA00008226"/>
    </source>
</evidence>
<evidence type="ECO:0000256" key="7">
    <source>
        <dbReference type="ARBA" id="ARBA00023146"/>
    </source>
</evidence>
<keyword evidence="4 9" id="KW-0547">Nucleotide-binding</keyword>
<evidence type="ECO:0000256" key="8">
    <source>
        <dbReference type="ARBA" id="ARBA00048573"/>
    </source>
</evidence>
<dbReference type="NCBIfam" id="NF001756">
    <property type="entry name" value="PRK00484.1"/>
    <property type="match status" value="1"/>
</dbReference>
<dbReference type="CDD" id="cd00775">
    <property type="entry name" value="LysRS_core"/>
    <property type="match status" value="1"/>
</dbReference>
<feature type="binding site" evidence="9">
    <location>
        <position position="409"/>
    </location>
    <ligand>
        <name>Mg(2+)</name>
        <dbReference type="ChEBI" id="CHEBI:18420"/>
        <label>2</label>
    </ligand>
</feature>
<dbReference type="HAMAP" id="MF_00252">
    <property type="entry name" value="Lys_tRNA_synth_class2"/>
    <property type="match status" value="1"/>
</dbReference>
<gene>
    <name evidence="9 12" type="primary">lysS</name>
    <name evidence="12" type="ORF">E3J84_06595</name>
</gene>
<reference evidence="12 13" key="1">
    <citation type="submission" date="2019-03" db="EMBL/GenBank/DDBJ databases">
        <title>Metabolic potential of uncultured bacteria and archaea associated with petroleum seepage in deep-sea sediments.</title>
        <authorList>
            <person name="Dong X."/>
            <person name="Hubert C."/>
        </authorList>
    </citation>
    <scope>NUCLEOTIDE SEQUENCE [LARGE SCALE GENOMIC DNA]</scope>
    <source>
        <strain evidence="12">E44_bin7</strain>
    </source>
</reference>
<dbReference type="InterPro" id="IPR045864">
    <property type="entry name" value="aa-tRNA-synth_II/BPL/LPL"/>
</dbReference>
<comment type="subcellular location">
    <subcellularLocation>
        <location evidence="9">Cytoplasm</location>
    </subcellularLocation>
</comment>
<comment type="cofactor">
    <cofactor evidence="9 10">
        <name>Mg(2+)</name>
        <dbReference type="ChEBI" id="CHEBI:18420"/>
    </cofactor>
    <text evidence="9 10">Binds 3 Mg(2+) ions per subunit.</text>
</comment>
<dbReference type="GO" id="GO:0006430">
    <property type="term" value="P:lysyl-tRNA aminoacylation"/>
    <property type="evidence" value="ECO:0007669"/>
    <property type="project" value="UniProtKB-UniRule"/>
</dbReference>
<dbReference type="InterPro" id="IPR012340">
    <property type="entry name" value="NA-bd_OB-fold"/>
</dbReference>
<keyword evidence="9 10" id="KW-0460">Magnesium</keyword>
<dbReference type="NCBIfam" id="TIGR00499">
    <property type="entry name" value="lysS_bact"/>
    <property type="match status" value="1"/>
</dbReference>
<evidence type="ECO:0000256" key="3">
    <source>
        <dbReference type="ARBA" id="ARBA00022723"/>
    </source>
</evidence>
<comment type="subunit">
    <text evidence="9">Homodimer.</text>
</comment>
<dbReference type="PANTHER" id="PTHR42918:SF15">
    <property type="entry name" value="LYSINE--TRNA LIGASE, CHLOROPLASTIC_MITOCHONDRIAL"/>
    <property type="match status" value="1"/>
</dbReference>
<keyword evidence="7 9" id="KW-0030">Aminoacyl-tRNA synthetase</keyword>
<comment type="catalytic activity">
    <reaction evidence="8 9 10">
        <text>tRNA(Lys) + L-lysine + ATP = L-lysyl-tRNA(Lys) + AMP + diphosphate</text>
        <dbReference type="Rhea" id="RHEA:20792"/>
        <dbReference type="Rhea" id="RHEA-COMP:9696"/>
        <dbReference type="Rhea" id="RHEA-COMP:9697"/>
        <dbReference type="ChEBI" id="CHEBI:30616"/>
        <dbReference type="ChEBI" id="CHEBI:32551"/>
        <dbReference type="ChEBI" id="CHEBI:33019"/>
        <dbReference type="ChEBI" id="CHEBI:78442"/>
        <dbReference type="ChEBI" id="CHEBI:78529"/>
        <dbReference type="ChEBI" id="CHEBI:456215"/>
        <dbReference type="EC" id="6.1.1.6"/>
    </reaction>
</comment>
<dbReference type="GO" id="GO:0004824">
    <property type="term" value="F:lysine-tRNA ligase activity"/>
    <property type="evidence" value="ECO:0007669"/>
    <property type="project" value="UniProtKB-UniRule"/>
</dbReference>
<keyword evidence="6 9" id="KW-0648">Protein biosynthesis</keyword>